<dbReference type="InterPro" id="IPR013154">
    <property type="entry name" value="ADH-like_N"/>
</dbReference>
<dbReference type="InterPro" id="IPR020843">
    <property type="entry name" value="ER"/>
</dbReference>
<dbReference type="CDD" id="cd08273">
    <property type="entry name" value="MDR8"/>
    <property type="match status" value="1"/>
</dbReference>
<evidence type="ECO:0000313" key="5">
    <source>
        <dbReference type="Proteomes" id="UP001576774"/>
    </source>
</evidence>
<dbReference type="PANTHER" id="PTHR48106">
    <property type="entry name" value="QUINONE OXIDOREDUCTASE PIG3-RELATED"/>
    <property type="match status" value="1"/>
</dbReference>
<evidence type="ECO:0000313" key="4">
    <source>
        <dbReference type="EMBL" id="MFB2882104.1"/>
    </source>
</evidence>
<reference evidence="4 5" key="1">
    <citation type="submission" date="2024-09" db="EMBL/GenBank/DDBJ databases">
        <title>Floridaenema gen nov. (Aerosakkonemataceae, Aerosakkonematales ord. nov., Cyanobacteria) from benthic tropical and subtropical fresh waters, with the description of four new species.</title>
        <authorList>
            <person name="Moretto J.A."/>
            <person name="Berthold D.E."/>
            <person name="Lefler F.W."/>
            <person name="Huang I.-S."/>
            <person name="Laughinghouse H. IV."/>
        </authorList>
    </citation>
    <scope>NUCLEOTIDE SEQUENCE [LARGE SCALE GENOMIC DNA]</scope>
    <source>
        <strain evidence="4 5">BLCC-F46</strain>
    </source>
</reference>
<dbReference type="SUPFAM" id="SSF50129">
    <property type="entry name" value="GroES-like"/>
    <property type="match status" value="1"/>
</dbReference>
<name>A0ABV4XHG0_9CYAN</name>
<dbReference type="Proteomes" id="UP001576774">
    <property type="component" value="Unassembled WGS sequence"/>
</dbReference>
<sequence>MKHKRVVITRHGGSQVLQVIEEEIPEPKSNEVRVKVLATSAAFTDVLVREGLYPGTPPVPFSPGYDIVGIVDKLGAEVSNLELGQMVVAMTIFGGYTEFICLPATELIPVPSDINPLEAVCLPLTYITAYQMLHRIAKLEHGERILVHGAAGAVGMALLQLGKLAELQMYGTASSGKHEFVSSLGAIPIDYKKEDFGKKIRELTGDGVDVVFDGIGGNYLQRSYQIIRPGGRLINYGFSSALTAKKGRMFKLVSGLVILSVLGWIPDRKKATFYSISDYNKKHPGWFKEDLGKLLELLKENKIKPNIAEIIPLIEAQRAHELLEKSAVTGKIVLICNQL</sequence>
<dbReference type="SMART" id="SM00829">
    <property type="entry name" value="PKS_ER"/>
    <property type="match status" value="1"/>
</dbReference>
<evidence type="ECO:0000259" key="3">
    <source>
        <dbReference type="SMART" id="SM00829"/>
    </source>
</evidence>
<evidence type="ECO:0000256" key="1">
    <source>
        <dbReference type="ARBA" id="ARBA00022857"/>
    </source>
</evidence>
<dbReference type="RefSeq" id="WP_413275064.1">
    <property type="nucleotide sequence ID" value="NZ_JBHFNQ010000257.1"/>
</dbReference>
<dbReference type="EMBL" id="JBHFNQ010000257">
    <property type="protein sequence ID" value="MFB2882104.1"/>
    <property type="molecule type" value="Genomic_DNA"/>
</dbReference>
<evidence type="ECO:0000256" key="2">
    <source>
        <dbReference type="ARBA" id="ARBA00023002"/>
    </source>
</evidence>
<dbReference type="Pfam" id="PF08240">
    <property type="entry name" value="ADH_N"/>
    <property type="match status" value="1"/>
</dbReference>
<organism evidence="4 5">
    <name type="scientific">Floridaenema aerugineum BLCC-F46</name>
    <dbReference type="NCBI Taxonomy" id="3153654"/>
    <lineage>
        <taxon>Bacteria</taxon>
        <taxon>Bacillati</taxon>
        <taxon>Cyanobacteriota</taxon>
        <taxon>Cyanophyceae</taxon>
        <taxon>Oscillatoriophycideae</taxon>
        <taxon>Aerosakkonematales</taxon>
        <taxon>Aerosakkonemataceae</taxon>
        <taxon>Floridanema</taxon>
        <taxon>Floridanema aerugineum</taxon>
    </lineage>
</organism>
<keyword evidence="2" id="KW-0560">Oxidoreductase</keyword>
<dbReference type="Pfam" id="PF13602">
    <property type="entry name" value="ADH_zinc_N_2"/>
    <property type="match status" value="1"/>
</dbReference>
<dbReference type="Gene3D" id="3.40.50.720">
    <property type="entry name" value="NAD(P)-binding Rossmann-like Domain"/>
    <property type="match status" value="1"/>
</dbReference>
<keyword evidence="1" id="KW-0521">NADP</keyword>
<feature type="domain" description="Enoyl reductase (ER)" evidence="3">
    <location>
        <begin position="12"/>
        <end position="334"/>
    </location>
</feature>
<dbReference type="SUPFAM" id="SSF51735">
    <property type="entry name" value="NAD(P)-binding Rossmann-fold domains"/>
    <property type="match status" value="1"/>
</dbReference>
<dbReference type="Gene3D" id="3.90.180.10">
    <property type="entry name" value="Medium-chain alcohol dehydrogenases, catalytic domain"/>
    <property type="match status" value="1"/>
</dbReference>
<dbReference type="InterPro" id="IPR011032">
    <property type="entry name" value="GroES-like_sf"/>
</dbReference>
<keyword evidence="5" id="KW-1185">Reference proteome</keyword>
<gene>
    <name evidence="4" type="ORF">ACE1CC_35095</name>
</gene>
<protein>
    <submittedName>
        <fullName evidence="4">Medium chain dehydrogenase/reductase family protein</fullName>
    </submittedName>
</protein>
<comment type="caution">
    <text evidence="4">The sequence shown here is derived from an EMBL/GenBank/DDBJ whole genome shotgun (WGS) entry which is preliminary data.</text>
</comment>
<accession>A0ABV4XHG0</accession>
<proteinExistence type="predicted"/>
<dbReference type="InterPro" id="IPR036291">
    <property type="entry name" value="NAD(P)-bd_dom_sf"/>
</dbReference>